<comment type="caution">
    <text evidence="3">The sequence shown here is derived from an EMBL/GenBank/DDBJ whole genome shotgun (WGS) entry which is preliminary data.</text>
</comment>
<feature type="chain" id="PRO_5045993175" evidence="2">
    <location>
        <begin position="31"/>
        <end position="92"/>
    </location>
</feature>
<proteinExistence type="predicted"/>
<keyword evidence="2" id="KW-0732">Signal</keyword>
<evidence type="ECO:0000313" key="3">
    <source>
        <dbReference type="EMBL" id="KAK4037638.1"/>
    </source>
</evidence>
<accession>A0ABR0B7I2</accession>
<evidence type="ECO:0000313" key="4">
    <source>
        <dbReference type="Proteomes" id="UP001234178"/>
    </source>
</evidence>
<feature type="compositionally biased region" description="Polar residues" evidence="1">
    <location>
        <begin position="54"/>
        <end position="65"/>
    </location>
</feature>
<evidence type="ECO:0000256" key="2">
    <source>
        <dbReference type="SAM" id="SignalP"/>
    </source>
</evidence>
<keyword evidence="4" id="KW-1185">Reference proteome</keyword>
<feature type="compositionally biased region" description="Polar residues" evidence="1">
    <location>
        <begin position="83"/>
        <end position="92"/>
    </location>
</feature>
<feature type="region of interest" description="Disordered" evidence="1">
    <location>
        <begin position="54"/>
        <end position="92"/>
    </location>
</feature>
<evidence type="ECO:0000256" key="1">
    <source>
        <dbReference type="SAM" id="MobiDB-lite"/>
    </source>
</evidence>
<organism evidence="3 4">
    <name type="scientific">Daphnia magna</name>
    <dbReference type="NCBI Taxonomy" id="35525"/>
    <lineage>
        <taxon>Eukaryota</taxon>
        <taxon>Metazoa</taxon>
        <taxon>Ecdysozoa</taxon>
        <taxon>Arthropoda</taxon>
        <taxon>Crustacea</taxon>
        <taxon>Branchiopoda</taxon>
        <taxon>Diplostraca</taxon>
        <taxon>Cladocera</taxon>
        <taxon>Anomopoda</taxon>
        <taxon>Daphniidae</taxon>
        <taxon>Daphnia</taxon>
    </lineage>
</organism>
<dbReference type="EMBL" id="JAOYFB010000040">
    <property type="protein sequence ID" value="KAK4037638.1"/>
    <property type="molecule type" value="Genomic_DNA"/>
</dbReference>
<protein>
    <submittedName>
        <fullName evidence="3">Uncharacterized protein</fullName>
    </submittedName>
</protein>
<gene>
    <name evidence="3" type="ORF">OUZ56_029669</name>
</gene>
<feature type="signal peptide" evidence="2">
    <location>
        <begin position="1"/>
        <end position="30"/>
    </location>
</feature>
<reference evidence="3 4" key="1">
    <citation type="journal article" date="2023" name="Nucleic Acids Res.">
        <title>The hologenome of Daphnia magna reveals possible DNA methylation and microbiome-mediated evolution of the host genome.</title>
        <authorList>
            <person name="Chaturvedi A."/>
            <person name="Li X."/>
            <person name="Dhandapani V."/>
            <person name="Marshall H."/>
            <person name="Kissane S."/>
            <person name="Cuenca-Cambronero M."/>
            <person name="Asole G."/>
            <person name="Calvet F."/>
            <person name="Ruiz-Romero M."/>
            <person name="Marangio P."/>
            <person name="Guigo R."/>
            <person name="Rago D."/>
            <person name="Mirbahai L."/>
            <person name="Eastwood N."/>
            <person name="Colbourne J.K."/>
            <person name="Zhou J."/>
            <person name="Mallon E."/>
            <person name="Orsini L."/>
        </authorList>
    </citation>
    <scope>NUCLEOTIDE SEQUENCE [LARGE SCALE GENOMIC DNA]</scope>
    <source>
        <strain evidence="3">LRV0_1</strain>
    </source>
</reference>
<sequence>MSRVLLASFNLVFELEFYVLLGALKTESVAQRQTSKEIGERMVRTKKTVCSPSLTKSLKASNTKSNNDKDLTSSFNEAIDQAESASGTSASN</sequence>
<name>A0ABR0B7I2_9CRUS</name>
<dbReference type="Proteomes" id="UP001234178">
    <property type="component" value="Unassembled WGS sequence"/>
</dbReference>